<dbReference type="AlphaFoldDB" id="A0A8H4PR98"/>
<evidence type="ECO:0000259" key="8">
    <source>
        <dbReference type="Pfam" id="PF00394"/>
    </source>
</evidence>
<keyword evidence="2" id="KW-0479">Metal-binding</keyword>
<evidence type="ECO:0000256" key="1">
    <source>
        <dbReference type="ARBA" id="ARBA00010609"/>
    </source>
</evidence>
<dbReference type="FunFam" id="2.60.40.420:FF:000038">
    <property type="entry name" value="Extracellular dihydrogeodin oxidase/laccase"/>
    <property type="match status" value="1"/>
</dbReference>
<dbReference type="EMBL" id="JAAVMX010000005">
    <property type="protein sequence ID" value="KAF4509024.1"/>
    <property type="molecule type" value="Genomic_DNA"/>
</dbReference>
<reference evidence="11 12" key="1">
    <citation type="journal article" date="2020" name="Genome Biol. Evol.">
        <title>A new high-quality draft genome assembly of the Chinese cordyceps Ophiocordyceps sinensis.</title>
        <authorList>
            <person name="Shu R."/>
            <person name="Zhang J."/>
            <person name="Meng Q."/>
            <person name="Zhang H."/>
            <person name="Zhou G."/>
            <person name="Li M."/>
            <person name="Wu P."/>
            <person name="Zhao Y."/>
            <person name="Chen C."/>
            <person name="Qin Q."/>
        </authorList>
    </citation>
    <scope>NUCLEOTIDE SEQUENCE [LARGE SCALE GENOMIC DNA]</scope>
    <source>
        <strain evidence="11 12">IOZ07</strain>
    </source>
</reference>
<feature type="domain" description="Plastocyanin-like" evidence="8">
    <location>
        <begin position="325"/>
        <end position="481"/>
    </location>
</feature>
<evidence type="ECO:0000259" key="10">
    <source>
        <dbReference type="Pfam" id="PF07732"/>
    </source>
</evidence>
<dbReference type="InterPro" id="IPR001117">
    <property type="entry name" value="Cu-oxidase_2nd"/>
</dbReference>
<organism evidence="11 12">
    <name type="scientific">Ophiocordyceps sinensis</name>
    <dbReference type="NCBI Taxonomy" id="72228"/>
    <lineage>
        <taxon>Eukaryota</taxon>
        <taxon>Fungi</taxon>
        <taxon>Dikarya</taxon>
        <taxon>Ascomycota</taxon>
        <taxon>Pezizomycotina</taxon>
        <taxon>Sordariomycetes</taxon>
        <taxon>Hypocreomycetidae</taxon>
        <taxon>Hypocreales</taxon>
        <taxon>Ophiocordycipitaceae</taxon>
        <taxon>Ophiocordyceps</taxon>
    </lineage>
</organism>
<dbReference type="Pfam" id="PF07732">
    <property type="entry name" value="Cu-oxidase_3"/>
    <property type="match status" value="1"/>
</dbReference>
<dbReference type="GO" id="GO:0005507">
    <property type="term" value="F:copper ion binding"/>
    <property type="evidence" value="ECO:0007669"/>
    <property type="project" value="InterPro"/>
</dbReference>
<dbReference type="GO" id="GO:0016491">
    <property type="term" value="F:oxidoreductase activity"/>
    <property type="evidence" value="ECO:0007669"/>
    <property type="project" value="UniProtKB-KW"/>
</dbReference>
<gene>
    <name evidence="11" type="ORF">G6O67_005336</name>
</gene>
<dbReference type="Pfam" id="PF00394">
    <property type="entry name" value="Cu-oxidase"/>
    <property type="match status" value="1"/>
</dbReference>
<feature type="region of interest" description="Disordered" evidence="7">
    <location>
        <begin position="1"/>
        <end position="90"/>
    </location>
</feature>
<sequence length="706" mass="79157">MEHMRASRQGEQMDTDDLTLRLSTDRLDPSRCPFRSVRSTKSMLVSTNQPTNHPRPPDSSDSRSWPITKRPSGVMSPTSAAKPRCLHRRGNQRRLMDGSALSSLLLAHVLLIRCEASSSVKMVLGVSSFEPLSVESSLPQQKTNGKSLLGTLLARLLPVFLEDNPLPNGKPWSVMDLNTNYYRDFPRTGVIRTYDFTIARGTIAPDGYQRDALLVNGAFPGPLIEANWGDTIQVTVRNNINNMQEGVALHWHGFLQKGKPWEDGVPAVTQCPIPPGKSFTYSFEAELYGTSWYHSHYSSQFSGGLLGPMVIYGPRSRPYDIDVGPVMLSDWYHRSYYDLVKETMKPNGRPFPSNNTLINGKNNFDCSLLPPEDKTPCVSNAGISKFRFKRGKTHRLRLVNTGAEALQRFSIDGHKMTVIANDFVTVEPYETKVVTLGIGQRADVLVKANGTLGAYWMRTNVSEPCSISAQPLGVAAIYYDGADETKAPRSVPWDVPDPGTCANDDLRLTRPAMKLQLPKPDKTYEFEVHQTKNGSDVNLWSFDGVEFRGNYNSPTLLLSNLGNFSFEREWNVKNTKNARSVRVHVKNKTPVGHPMHLHGFNMYVLHEGEGEWDGTIINPQNPQRRDVVQLRPNGHLVMQFDAGANPGVWPFHCHIAWHSSAGFLMQFVTGEDRVRRMRPPNVVAETCRQWAKWTKTNIPDQIDSGL</sequence>
<evidence type="ECO:0000256" key="2">
    <source>
        <dbReference type="ARBA" id="ARBA00022723"/>
    </source>
</evidence>
<dbReference type="InterPro" id="IPR011706">
    <property type="entry name" value="Cu-oxidase_C"/>
</dbReference>
<evidence type="ECO:0000313" key="12">
    <source>
        <dbReference type="Proteomes" id="UP000557566"/>
    </source>
</evidence>
<dbReference type="OrthoDB" id="2121828at2759"/>
<keyword evidence="4" id="KW-0560">Oxidoreductase</keyword>
<dbReference type="InterPro" id="IPR045087">
    <property type="entry name" value="Cu-oxidase_fam"/>
</dbReference>
<comment type="similarity">
    <text evidence="1">Belongs to the multicopper oxidase family.</text>
</comment>
<dbReference type="FunFam" id="2.60.40.420:FF:000021">
    <property type="entry name" value="Extracellular dihydrogeodin oxidase/laccase"/>
    <property type="match status" value="1"/>
</dbReference>
<comment type="caution">
    <text evidence="11">The sequence shown here is derived from an EMBL/GenBank/DDBJ whole genome shotgun (WGS) entry which is preliminary data.</text>
</comment>
<dbReference type="Pfam" id="PF07731">
    <property type="entry name" value="Cu-oxidase_2"/>
    <property type="match status" value="1"/>
</dbReference>
<dbReference type="Gene3D" id="2.60.40.420">
    <property type="entry name" value="Cupredoxins - blue copper proteins"/>
    <property type="match status" value="3"/>
</dbReference>
<dbReference type="CDD" id="cd13854">
    <property type="entry name" value="CuRO_1_MaLCC_like"/>
    <property type="match status" value="1"/>
</dbReference>
<evidence type="ECO:0000259" key="9">
    <source>
        <dbReference type="Pfam" id="PF07731"/>
    </source>
</evidence>
<proteinExistence type="inferred from homology"/>
<evidence type="ECO:0000256" key="3">
    <source>
        <dbReference type="ARBA" id="ARBA00022737"/>
    </source>
</evidence>
<keyword evidence="5" id="KW-0186">Copper</keyword>
<feature type="domain" description="Plastocyanin-like" evidence="10">
    <location>
        <begin position="198"/>
        <end position="314"/>
    </location>
</feature>
<name>A0A8H4PR98_9HYPO</name>
<dbReference type="InterPro" id="IPR011707">
    <property type="entry name" value="Cu-oxidase-like_N"/>
</dbReference>
<keyword evidence="6" id="KW-0325">Glycoprotein</keyword>
<evidence type="ECO:0000313" key="11">
    <source>
        <dbReference type="EMBL" id="KAF4509024.1"/>
    </source>
</evidence>
<dbReference type="PANTHER" id="PTHR11709:SF145">
    <property type="entry name" value="LCC1"/>
    <property type="match status" value="1"/>
</dbReference>
<dbReference type="PANTHER" id="PTHR11709">
    <property type="entry name" value="MULTI-COPPER OXIDASE"/>
    <property type="match status" value="1"/>
</dbReference>
<dbReference type="CDD" id="cd13880">
    <property type="entry name" value="CuRO_2_MaLCC_like"/>
    <property type="match status" value="1"/>
</dbReference>
<evidence type="ECO:0000256" key="7">
    <source>
        <dbReference type="SAM" id="MobiDB-lite"/>
    </source>
</evidence>
<feature type="domain" description="Plastocyanin-like" evidence="9">
    <location>
        <begin position="562"/>
        <end position="671"/>
    </location>
</feature>
<evidence type="ECO:0000256" key="4">
    <source>
        <dbReference type="ARBA" id="ARBA00023002"/>
    </source>
</evidence>
<accession>A0A8H4PR98</accession>
<keyword evidence="3" id="KW-0677">Repeat</keyword>
<dbReference type="Proteomes" id="UP000557566">
    <property type="component" value="Unassembled WGS sequence"/>
</dbReference>
<keyword evidence="12" id="KW-1185">Reference proteome</keyword>
<dbReference type="SUPFAM" id="SSF49503">
    <property type="entry name" value="Cupredoxins"/>
    <property type="match status" value="3"/>
</dbReference>
<evidence type="ECO:0000256" key="6">
    <source>
        <dbReference type="ARBA" id="ARBA00023180"/>
    </source>
</evidence>
<dbReference type="CDD" id="cd13901">
    <property type="entry name" value="CuRO_3_MaLCC_like"/>
    <property type="match status" value="1"/>
</dbReference>
<protein>
    <submittedName>
        <fullName evidence="11">Uncharacterized protein</fullName>
    </submittedName>
</protein>
<feature type="compositionally biased region" description="Polar residues" evidence="7">
    <location>
        <begin position="37"/>
        <end position="52"/>
    </location>
</feature>
<dbReference type="InterPro" id="IPR008972">
    <property type="entry name" value="Cupredoxin"/>
</dbReference>
<evidence type="ECO:0000256" key="5">
    <source>
        <dbReference type="ARBA" id="ARBA00023008"/>
    </source>
</evidence>